<proteinExistence type="predicted"/>
<reference evidence="1" key="1">
    <citation type="submission" date="2018-05" db="EMBL/GenBank/DDBJ databases">
        <authorList>
            <person name="Lanie J.A."/>
            <person name="Ng W.-L."/>
            <person name="Kazmierczak K.M."/>
            <person name="Andrzejewski T.M."/>
            <person name="Davidsen T.M."/>
            <person name="Wayne K.J."/>
            <person name="Tettelin H."/>
            <person name="Glass J.I."/>
            <person name="Rusch D."/>
            <person name="Podicherti R."/>
            <person name="Tsui H.-C.T."/>
            <person name="Winkler M.E."/>
        </authorList>
    </citation>
    <scope>NUCLEOTIDE SEQUENCE</scope>
</reference>
<organism evidence="1">
    <name type="scientific">marine metagenome</name>
    <dbReference type="NCBI Taxonomy" id="408172"/>
    <lineage>
        <taxon>unclassified sequences</taxon>
        <taxon>metagenomes</taxon>
        <taxon>ecological metagenomes</taxon>
    </lineage>
</organism>
<evidence type="ECO:0000313" key="1">
    <source>
        <dbReference type="EMBL" id="SVD41872.1"/>
    </source>
</evidence>
<evidence type="ECO:0008006" key="2">
    <source>
        <dbReference type="Google" id="ProtNLM"/>
    </source>
</evidence>
<sequence length="187" mass="21545">TLNRIKAFQDSNPNYNYPKKVNGVKVVSIPNLIEKINWEILYEGIPSFIHGDLNFGNIIYNKELDKFILVDWREDFAGEIEFGDLYYDIAKLYAGILLNYDYIKKGLFKVVQETDELNIDFKVIDNSSKYIEILEGFIESNGMQKKKVLLLVGLIYINMAPLHHPPFNFLLIGLGTKILNDTMSISD</sequence>
<name>A0A382V5U7_9ZZZZ</name>
<dbReference type="AlphaFoldDB" id="A0A382V5U7"/>
<feature type="non-terminal residue" evidence="1">
    <location>
        <position position="1"/>
    </location>
</feature>
<protein>
    <recommendedName>
        <fullName evidence="2">Aminoglycoside phosphotransferase domain-containing protein</fullName>
    </recommendedName>
</protein>
<accession>A0A382V5U7</accession>
<dbReference type="EMBL" id="UINC01149412">
    <property type="protein sequence ID" value="SVD41872.1"/>
    <property type="molecule type" value="Genomic_DNA"/>
</dbReference>
<dbReference type="Gene3D" id="3.90.1200.10">
    <property type="match status" value="1"/>
</dbReference>
<gene>
    <name evidence="1" type="ORF">METZ01_LOCUS394726</name>
</gene>
<dbReference type="SUPFAM" id="SSF56112">
    <property type="entry name" value="Protein kinase-like (PK-like)"/>
    <property type="match status" value="1"/>
</dbReference>
<dbReference type="InterPro" id="IPR011009">
    <property type="entry name" value="Kinase-like_dom_sf"/>
</dbReference>